<reference evidence="2" key="1">
    <citation type="submission" date="2022-10" db="EMBL/GenBank/DDBJ databases">
        <title>Vagococcus sp. isolated from poultry meat.</title>
        <authorList>
            <person name="Johansson P."/>
            <person name="Bjorkroth J."/>
        </authorList>
    </citation>
    <scope>NUCLEOTIDE SEQUENCE</scope>
    <source>
        <strain evidence="2">PNs007</strain>
    </source>
</reference>
<dbReference type="CDD" id="cd00211">
    <property type="entry name" value="PTS_IIA_fru"/>
    <property type="match status" value="1"/>
</dbReference>
<sequence length="149" mass="17060">MFQEELIFLDINCESQEQLYSEIANKLEASGYVKPSYLENIIDREEKFPTAIQTEVCGVAIPHTDSEHILKHGIAIVRLSNSCNFKEMVTLNNVKVKLLFFLLVKDKEKQVTVLSRLMGNFSNRYFLNQLLEAQTASEVLLCVNKEGEE</sequence>
<dbReference type="SUPFAM" id="SSF55804">
    <property type="entry name" value="Phoshotransferase/anion transport protein"/>
    <property type="match status" value="1"/>
</dbReference>
<accession>A0ABT5X3T1</accession>
<proteinExistence type="predicted"/>
<dbReference type="EMBL" id="JAPDSH010000009">
    <property type="protein sequence ID" value="MDF0480654.1"/>
    <property type="molecule type" value="Genomic_DNA"/>
</dbReference>
<dbReference type="InterPro" id="IPR016152">
    <property type="entry name" value="PTrfase/Anion_transptr"/>
</dbReference>
<organism evidence="2 3">
    <name type="scientific">Vagococcus proximus</name>
    <dbReference type="NCBI Taxonomy" id="2991417"/>
    <lineage>
        <taxon>Bacteria</taxon>
        <taxon>Bacillati</taxon>
        <taxon>Bacillota</taxon>
        <taxon>Bacilli</taxon>
        <taxon>Lactobacillales</taxon>
        <taxon>Enterococcaceae</taxon>
        <taxon>Vagococcus</taxon>
    </lineage>
</organism>
<dbReference type="InterPro" id="IPR002178">
    <property type="entry name" value="PTS_EIIA_type-2_dom"/>
</dbReference>
<dbReference type="PROSITE" id="PS51094">
    <property type="entry name" value="PTS_EIIA_TYPE_2"/>
    <property type="match status" value="1"/>
</dbReference>
<evidence type="ECO:0000259" key="1">
    <source>
        <dbReference type="PROSITE" id="PS51094"/>
    </source>
</evidence>
<dbReference type="InterPro" id="IPR051541">
    <property type="entry name" value="PTS_SugarTrans_NitroReg"/>
</dbReference>
<dbReference type="PANTHER" id="PTHR47738">
    <property type="entry name" value="PTS SYSTEM FRUCTOSE-LIKE EIIA COMPONENT-RELATED"/>
    <property type="match status" value="1"/>
</dbReference>
<protein>
    <submittedName>
        <fullName evidence="2">PTS sugar transporter subunit IIA</fullName>
    </submittedName>
</protein>
<keyword evidence="2" id="KW-0813">Transport</keyword>
<evidence type="ECO:0000313" key="2">
    <source>
        <dbReference type="EMBL" id="MDF0480654.1"/>
    </source>
</evidence>
<dbReference type="Pfam" id="PF00359">
    <property type="entry name" value="PTS_EIIA_2"/>
    <property type="match status" value="1"/>
</dbReference>
<feature type="domain" description="PTS EIIA type-2" evidence="1">
    <location>
        <begin position="1"/>
        <end position="146"/>
    </location>
</feature>
<dbReference type="PANTHER" id="PTHR47738:SF3">
    <property type="entry name" value="PHOSPHOTRANSFERASE SYSTEM MANNITOL_FRUCTOSE-SPECIFIC IIA DOMAIN CONTAINING PROTEIN"/>
    <property type="match status" value="1"/>
</dbReference>
<gene>
    <name evidence="2" type="ORF">OL233_10220</name>
</gene>
<keyword evidence="2" id="KW-0762">Sugar transport</keyword>
<dbReference type="RefSeq" id="WP_275472208.1">
    <property type="nucleotide sequence ID" value="NZ_JAPDSH010000009.1"/>
</dbReference>
<dbReference type="Proteomes" id="UP001147148">
    <property type="component" value="Unassembled WGS sequence"/>
</dbReference>
<evidence type="ECO:0000313" key="3">
    <source>
        <dbReference type="Proteomes" id="UP001147148"/>
    </source>
</evidence>
<keyword evidence="3" id="KW-1185">Reference proteome</keyword>
<name>A0ABT5X3T1_9ENTE</name>
<comment type="caution">
    <text evidence="2">The sequence shown here is derived from an EMBL/GenBank/DDBJ whole genome shotgun (WGS) entry which is preliminary data.</text>
</comment>
<dbReference type="Gene3D" id="3.40.930.10">
    <property type="entry name" value="Mannitol-specific EII, Chain A"/>
    <property type="match status" value="1"/>
</dbReference>